<gene>
    <name evidence="1" type="ORF">Pint_06958</name>
</gene>
<sequence>MGGCALLLAVRPGTWKTVLALGICQELGSKVLLLFSHWAIGLRIKENEEVYEGEFDDAFLFLLLVTELSPEETESVTGGCGKSISHVIIGLKTVKGTKHLKLEPTIYDALIKEKRIYCILVAVGDVIYIEANSGTVKRVGRSDAFATEFDLEAEEYVPLPKGEVHKKKEIDQDVTLHYLDAANARPQGGQDILSLMGQMMKPRKTEITEKLRQEINKVVNQYIDEGVAELVPGVLFIHEVHMLDMECFSYLICALESSLSPIVILATNRGICNVWTRQSFLSVVDVMVVL</sequence>
<reference evidence="2" key="1">
    <citation type="journal article" date="2023" name="G3 (Bethesda)">
        <title>Genome assembly and association tests identify interacting loci associated with vigor, precocity, and sex in interspecific pistachio rootstocks.</title>
        <authorList>
            <person name="Palmer W."/>
            <person name="Jacygrad E."/>
            <person name="Sagayaradj S."/>
            <person name="Cavanaugh K."/>
            <person name="Han R."/>
            <person name="Bertier L."/>
            <person name="Beede B."/>
            <person name="Kafkas S."/>
            <person name="Golino D."/>
            <person name="Preece J."/>
            <person name="Michelmore R."/>
        </authorList>
    </citation>
    <scope>NUCLEOTIDE SEQUENCE [LARGE SCALE GENOMIC DNA]</scope>
</reference>
<evidence type="ECO:0000313" key="2">
    <source>
        <dbReference type="Proteomes" id="UP001163603"/>
    </source>
</evidence>
<accession>A0ACC0XV53</accession>
<proteinExistence type="predicted"/>
<organism evidence="1 2">
    <name type="scientific">Pistacia integerrima</name>
    <dbReference type="NCBI Taxonomy" id="434235"/>
    <lineage>
        <taxon>Eukaryota</taxon>
        <taxon>Viridiplantae</taxon>
        <taxon>Streptophyta</taxon>
        <taxon>Embryophyta</taxon>
        <taxon>Tracheophyta</taxon>
        <taxon>Spermatophyta</taxon>
        <taxon>Magnoliopsida</taxon>
        <taxon>eudicotyledons</taxon>
        <taxon>Gunneridae</taxon>
        <taxon>Pentapetalae</taxon>
        <taxon>rosids</taxon>
        <taxon>malvids</taxon>
        <taxon>Sapindales</taxon>
        <taxon>Anacardiaceae</taxon>
        <taxon>Pistacia</taxon>
    </lineage>
</organism>
<protein>
    <submittedName>
        <fullName evidence="1">Uncharacterized protein</fullName>
    </submittedName>
</protein>
<name>A0ACC0XV53_9ROSI</name>
<comment type="caution">
    <text evidence="1">The sequence shown here is derived from an EMBL/GenBank/DDBJ whole genome shotgun (WGS) entry which is preliminary data.</text>
</comment>
<keyword evidence="2" id="KW-1185">Reference proteome</keyword>
<dbReference type="Proteomes" id="UP001163603">
    <property type="component" value="Chromosome 10"/>
</dbReference>
<dbReference type="EMBL" id="CM047745">
    <property type="protein sequence ID" value="KAJ0024571.1"/>
    <property type="molecule type" value="Genomic_DNA"/>
</dbReference>
<evidence type="ECO:0000313" key="1">
    <source>
        <dbReference type="EMBL" id="KAJ0024571.1"/>
    </source>
</evidence>